<comment type="caution">
    <text evidence="2">The sequence shown here is derived from an EMBL/GenBank/DDBJ whole genome shotgun (WGS) entry which is preliminary data.</text>
</comment>
<dbReference type="HOGENOM" id="CLU_2097408_0_0_1"/>
<keyword evidence="3" id="KW-1185">Reference proteome</keyword>
<name>A0A0B4I1K9_METGA</name>
<feature type="region of interest" description="Disordered" evidence="1">
    <location>
        <begin position="1"/>
        <end position="20"/>
    </location>
</feature>
<organism evidence="2 3">
    <name type="scientific">Metarhizium guizhouense (strain ARSEF 977)</name>
    <dbReference type="NCBI Taxonomy" id="1276136"/>
    <lineage>
        <taxon>Eukaryota</taxon>
        <taxon>Fungi</taxon>
        <taxon>Dikarya</taxon>
        <taxon>Ascomycota</taxon>
        <taxon>Pezizomycotina</taxon>
        <taxon>Sordariomycetes</taxon>
        <taxon>Hypocreomycetidae</taxon>
        <taxon>Hypocreales</taxon>
        <taxon>Clavicipitaceae</taxon>
        <taxon>Metarhizium</taxon>
    </lineage>
</organism>
<sequence>MMTPPPTLAPPTAKDSMPSANDRTYMNLLVEPGIFRAPVTATRRLAYLSEPCSIALLGRESFLAQLGHSAATDGIPKSNRLEKVRLDNIEVESLIRKAAVMPPKSLCDDLVNSYFA</sequence>
<dbReference type="AlphaFoldDB" id="A0A0B4I1K9"/>
<dbReference type="EMBL" id="AZNH01000023">
    <property type="protein sequence ID" value="KID86239.1"/>
    <property type="molecule type" value="Genomic_DNA"/>
</dbReference>
<gene>
    <name evidence="2" type="ORF">MGU_06672</name>
</gene>
<evidence type="ECO:0000313" key="3">
    <source>
        <dbReference type="Proteomes" id="UP000031192"/>
    </source>
</evidence>
<evidence type="ECO:0000313" key="2">
    <source>
        <dbReference type="EMBL" id="KID86239.1"/>
    </source>
</evidence>
<dbReference type="Proteomes" id="UP000031192">
    <property type="component" value="Unassembled WGS sequence"/>
</dbReference>
<evidence type="ECO:0000256" key="1">
    <source>
        <dbReference type="SAM" id="MobiDB-lite"/>
    </source>
</evidence>
<accession>A0A0B4I1K9</accession>
<protein>
    <submittedName>
        <fullName evidence="2">Ctf1 transcription factor</fullName>
    </submittedName>
</protein>
<reference evidence="2 3" key="1">
    <citation type="journal article" date="2014" name="Proc. Natl. Acad. Sci. U.S.A.">
        <title>Trajectory and genomic determinants of fungal-pathogen speciation and host adaptation.</title>
        <authorList>
            <person name="Hu X."/>
            <person name="Xiao G."/>
            <person name="Zheng P."/>
            <person name="Shang Y."/>
            <person name="Su Y."/>
            <person name="Zhang X."/>
            <person name="Liu X."/>
            <person name="Zhan S."/>
            <person name="St Leger R.J."/>
            <person name="Wang C."/>
        </authorList>
    </citation>
    <scope>NUCLEOTIDE SEQUENCE [LARGE SCALE GENOMIC DNA]</scope>
    <source>
        <strain evidence="2 3">ARSEF 977</strain>
    </source>
</reference>
<proteinExistence type="predicted"/>